<dbReference type="InterPro" id="IPR036881">
    <property type="entry name" value="Glyco_hydro_3_C_sf"/>
</dbReference>
<dbReference type="Pfam" id="PF14310">
    <property type="entry name" value="Fn3-like"/>
    <property type="match status" value="1"/>
</dbReference>
<dbReference type="InterPro" id="IPR026891">
    <property type="entry name" value="Fn3-like"/>
</dbReference>
<dbReference type="InterPro" id="IPR017853">
    <property type="entry name" value="GH"/>
</dbReference>
<dbReference type="PANTHER" id="PTHR42715">
    <property type="entry name" value="BETA-GLUCOSIDASE"/>
    <property type="match status" value="1"/>
</dbReference>
<dbReference type="Gene3D" id="3.20.20.300">
    <property type="entry name" value="Glycoside hydrolase, family 3, N-terminal domain"/>
    <property type="match status" value="1"/>
</dbReference>
<dbReference type="Gene3D" id="2.60.40.10">
    <property type="entry name" value="Immunoglobulins"/>
    <property type="match status" value="1"/>
</dbReference>
<dbReference type="InterPro" id="IPR001764">
    <property type="entry name" value="Glyco_hydro_3_N"/>
</dbReference>
<dbReference type="Gene3D" id="3.40.50.1700">
    <property type="entry name" value="Glycoside hydrolase family 3 C-terminal domain"/>
    <property type="match status" value="1"/>
</dbReference>
<dbReference type="PANTHER" id="PTHR42715:SF10">
    <property type="entry name" value="BETA-GLUCOSIDASE"/>
    <property type="match status" value="1"/>
</dbReference>
<protein>
    <submittedName>
        <fullName evidence="4">Beta-glucosidase</fullName>
        <ecNumber evidence="4">3.2.1.21</ecNumber>
    </submittedName>
</protein>
<evidence type="ECO:0000256" key="1">
    <source>
        <dbReference type="ARBA" id="ARBA00005336"/>
    </source>
</evidence>
<proteinExistence type="inferred from homology"/>
<dbReference type="InterPro" id="IPR050288">
    <property type="entry name" value="Cellulose_deg_GH3"/>
</dbReference>
<dbReference type="Pfam" id="PF00933">
    <property type="entry name" value="Glyco_hydro_3"/>
    <property type="match status" value="1"/>
</dbReference>
<dbReference type="Proteomes" id="UP000552097">
    <property type="component" value="Unassembled WGS sequence"/>
</dbReference>
<dbReference type="PRINTS" id="PR00133">
    <property type="entry name" value="GLHYDRLASE3"/>
</dbReference>
<dbReference type="SMART" id="SM01217">
    <property type="entry name" value="Fn3_like"/>
    <property type="match status" value="1"/>
</dbReference>
<evidence type="ECO:0000259" key="3">
    <source>
        <dbReference type="SMART" id="SM01217"/>
    </source>
</evidence>
<keyword evidence="4" id="KW-0326">Glycosidase</keyword>
<evidence type="ECO:0000313" key="5">
    <source>
        <dbReference type="Proteomes" id="UP000552097"/>
    </source>
</evidence>
<dbReference type="InterPro" id="IPR002772">
    <property type="entry name" value="Glyco_hydro_3_C"/>
</dbReference>
<organism evidence="4 5">
    <name type="scientific">Saccharothrix ecbatanensis</name>
    <dbReference type="NCBI Taxonomy" id="1105145"/>
    <lineage>
        <taxon>Bacteria</taxon>
        <taxon>Bacillati</taxon>
        <taxon>Actinomycetota</taxon>
        <taxon>Actinomycetes</taxon>
        <taxon>Pseudonocardiales</taxon>
        <taxon>Pseudonocardiaceae</taxon>
        <taxon>Saccharothrix</taxon>
    </lineage>
</organism>
<gene>
    <name evidence="4" type="ORF">F4560_003315</name>
</gene>
<keyword evidence="2 4" id="KW-0378">Hydrolase</keyword>
<evidence type="ECO:0000313" key="4">
    <source>
        <dbReference type="EMBL" id="MBB5803547.1"/>
    </source>
</evidence>
<keyword evidence="5" id="KW-1185">Reference proteome</keyword>
<dbReference type="AlphaFoldDB" id="A0A7W9M182"/>
<comment type="similarity">
    <text evidence="1">Belongs to the glycosyl hydrolase 3 family.</text>
</comment>
<sequence>MTSLMNTDSDAAWRDRGLPVHDRVEALLATMTLEEKVAQLGSVWLDGSGGSATGSAPVPEVFTASAAGDVDDLVRGGIGHLIRVFGTAPVTVAEGLRRLRSLQERVVAGNRFGIPAIVHEECVAGFATFGATVYPTPLAWAAGFDVEVVREVGSAIGRDLRSVGVHQTLASVLDVVRDYRSDRVEETLGEDPYLVAQLGAAYVRGLEEAGVIATVRHFTAYASSRATRNRALVGIGLRELADVVLPPFETALREGGARSVMSSCTDVDGVPVAANAELLRDLLSEEWAFTGTVVADHRAILFVASMERAFAEEERPRVLPLRVGGELPETRGYGERLVGHVRSRGVEESLVDESVRRVLRQKVDLGLLDGGPPVPVNPDEVDLDSADNRWLARTVAERSVVLLANDRSTLPLDLPRRSRIAVIGSCANDPLALLGRHAFPHHALRRRPGRGAGLSIATIRQQVEAEFPQSTVHYARGVDVTAGDDAGITQAVHLASLADVALLFVGDRAGLSGDGTERGDVSDLSLPGSPDRLVEAVLATGTPTVLVVVSGRPYALGDYADRAAAVVQVFFPGVEGASAVAGVLSGRINPSGRLPVQVPRQPWAYPSTYLHPLAGAISALDPTPLYPFGHGLSYTTVRYETLGTTSDEATTTGSVEARVVVRNTGHRAVDEVVQLYASDPVAPVVRPPVQLIGFARVALEPGQTRLVVFDVPADAFSFTGVDGRRVVEPGRITLSTGPSSADLPLSADVWLSGEPAHPGHDRRLTTTHDVRDLDELHRLTVDPCALEV</sequence>
<dbReference type="GO" id="GO:0005975">
    <property type="term" value="P:carbohydrate metabolic process"/>
    <property type="evidence" value="ECO:0007669"/>
    <property type="project" value="InterPro"/>
</dbReference>
<dbReference type="EMBL" id="JACHMO010000001">
    <property type="protein sequence ID" value="MBB5803547.1"/>
    <property type="molecule type" value="Genomic_DNA"/>
</dbReference>
<dbReference type="InterPro" id="IPR013783">
    <property type="entry name" value="Ig-like_fold"/>
</dbReference>
<dbReference type="InterPro" id="IPR036962">
    <property type="entry name" value="Glyco_hydro_3_N_sf"/>
</dbReference>
<dbReference type="SUPFAM" id="SSF52279">
    <property type="entry name" value="Beta-D-glucan exohydrolase, C-terminal domain"/>
    <property type="match status" value="1"/>
</dbReference>
<dbReference type="EC" id="3.2.1.21" evidence="4"/>
<dbReference type="SUPFAM" id="SSF51445">
    <property type="entry name" value="(Trans)glycosidases"/>
    <property type="match status" value="1"/>
</dbReference>
<evidence type="ECO:0000256" key="2">
    <source>
        <dbReference type="ARBA" id="ARBA00022801"/>
    </source>
</evidence>
<name>A0A7W9M182_9PSEU</name>
<comment type="caution">
    <text evidence="4">The sequence shown here is derived from an EMBL/GenBank/DDBJ whole genome shotgun (WGS) entry which is preliminary data.</text>
</comment>
<dbReference type="GO" id="GO:0008422">
    <property type="term" value="F:beta-glucosidase activity"/>
    <property type="evidence" value="ECO:0007669"/>
    <property type="project" value="UniProtKB-EC"/>
</dbReference>
<reference evidence="4 5" key="1">
    <citation type="submission" date="2020-08" db="EMBL/GenBank/DDBJ databases">
        <title>Sequencing the genomes of 1000 actinobacteria strains.</title>
        <authorList>
            <person name="Klenk H.-P."/>
        </authorList>
    </citation>
    <scope>NUCLEOTIDE SEQUENCE [LARGE SCALE GENOMIC DNA]</scope>
    <source>
        <strain evidence="4 5">DSM 45486</strain>
    </source>
</reference>
<dbReference type="Pfam" id="PF01915">
    <property type="entry name" value="Glyco_hydro_3_C"/>
    <property type="match status" value="1"/>
</dbReference>
<dbReference type="RefSeq" id="WP_246477818.1">
    <property type="nucleotide sequence ID" value="NZ_JACHMO010000001.1"/>
</dbReference>
<accession>A0A7W9M182</accession>
<feature type="domain" description="Fibronectin type III-like" evidence="3">
    <location>
        <begin position="671"/>
        <end position="740"/>
    </location>
</feature>